<dbReference type="AlphaFoldDB" id="A0AAP2UQT4"/>
<name>A0AAP2UQT4_CLOIN</name>
<dbReference type="Pfam" id="PF20369">
    <property type="entry name" value="DUF6664"/>
    <property type="match status" value="1"/>
</dbReference>
<evidence type="ECO:0000259" key="1">
    <source>
        <dbReference type="Pfam" id="PF20369"/>
    </source>
</evidence>
<evidence type="ECO:0000313" key="2">
    <source>
        <dbReference type="EMBL" id="MCR0234290.1"/>
    </source>
</evidence>
<dbReference type="EMBL" id="JAKTMA010000031">
    <property type="protein sequence ID" value="MCR0234290.1"/>
    <property type="molecule type" value="Genomic_DNA"/>
</dbReference>
<gene>
    <name evidence="2" type="ORF">MKC95_16090</name>
</gene>
<accession>A0AAP2UQT4</accession>
<comment type="caution">
    <text evidence="2">The sequence shown here is derived from an EMBL/GenBank/DDBJ whole genome shotgun (WGS) entry which is preliminary data.</text>
</comment>
<dbReference type="InterPro" id="IPR046605">
    <property type="entry name" value="DUF6664"/>
</dbReference>
<proteinExistence type="predicted"/>
<sequence>MSDAFRFETFVDVHSNIFNEYLGSVVTKLSRANEEYRAIRAEIESLYEKYPKVLGVFDTETSAELTEEECAALIKVMELRNKLTDMEMQSVYFRGCYDSVGYLKKAGIL</sequence>
<dbReference type="Proteomes" id="UP001203972">
    <property type="component" value="Unassembled WGS sequence"/>
</dbReference>
<protein>
    <recommendedName>
        <fullName evidence="1">DUF6664 domain-containing protein</fullName>
    </recommendedName>
</protein>
<dbReference type="RefSeq" id="WP_008817992.1">
    <property type="nucleotide sequence ID" value="NZ_AP025565.1"/>
</dbReference>
<reference evidence="2" key="1">
    <citation type="journal article" date="2022" name="Clin. Infect. Dis.">
        <title>Association between Clostridium innocuum and antibiotic-associated diarrhea in adults and children: A cross-sectional study and comparative genomics analysis.</title>
        <authorList>
            <person name="Cherny K.E."/>
            <person name="Muscat E.B."/>
            <person name="Balaji A."/>
            <person name="Mukherjee J."/>
            <person name="Ozer E.A."/>
            <person name="Angarone M.P."/>
            <person name="Hauser A.R."/>
            <person name="Sichel J.S."/>
            <person name="Amponsah E."/>
            <person name="Kociolek L.K."/>
        </authorList>
    </citation>
    <scope>NUCLEOTIDE SEQUENCE</scope>
    <source>
        <strain evidence="2">NU1-AC-029v</strain>
    </source>
</reference>
<feature type="domain" description="DUF6664" evidence="1">
    <location>
        <begin position="5"/>
        <end position="109"/>
    </location>
</feature>
<evidence type="ECO:0000313" key="3">
    <source>
        <dbReference type="Proteomes" id="UP001203972"/>
    </source>
</evidence>
<organism evidence="2 3">
    <name type="scientific">Clostridium innocuum</name>
    <dbReference type="NCBI Taxonomy" id="1522"/>
    <lineage>
        <taxon>Bacteria</taxon>
        <taxon>Bacillati</taxon>
        <taxon>Bacillota</taxon>
        <taxon>Clostridia</taxon>
        <taxon>Eubacteriales</taxon>
        <taxon>Clostridiaceae</taxon>
        <taxon>Clostridium</taxon>
    </lineage>
</organism>